<evidence type="ECO:0000259" key="20">
    <source>
        <dbReference type="PROSITE" id="PS50157"/>
    </source>
</evidence>
<comment type="subcellular location">
    <subcellularLocation>
        <location evidence="1">Cytoplasmic vesicle</location>
        <location evidence="1">COPI-coated vesicle membrane</location>
        <topology evidence="1">Multi-pass membrane protein</topology>
    </subcellularLocation>
    <subcellularLocation>
        <location evidence="2 19">Endoplasmic reticulum membrane</location>
        <topology evidence="2 19">Multi-pass membrane protein</topology>
    </subcellularLocation>
    <subcellularLocation>
        <location evidence="3">Golgi apparatus membrane</location>
        <topology evidence="3">Multi-pass membrane protein</topology>
    </subcellularLocation>
</comment>
<dbReference type="PANTHER" id="PTHR12890">
    <property type="entry name" value="DREV PROTEIN"/>
    <property type="match status" value="1"/>
</dbReference>
<evidence type="ECO:0000256" key="12">
    <source>
        <dbReference type="ARBA" id="ARBA00022892"/>
    </source>
</evidence>
<dbReference type="GO" id="GO:0106370">
    <property type="term" value="F:protein-L-histidine N-pros-methyltransferase activity"/>
    <property type="evidence" value="ECO:0007669"/>
    <property type="project" value="InterPro"/>
</dbReference>
<feature type="transmembrane region" description="Helical" evidence="19">
    <location>
        <begin position="416"/>
        <end position="437"/>
    </location>
</feature>
<organism evidence="21 22">
    <name type="scientific">Scophthalmus maximus</name>
    <name type="common">Turbot</name>
    <name type="synonym">Psetta maxima</name>
    <dbReference type="NCBI Taxonomy" id="52904"/>
    <lineage>
        <taxon>Eukaryota</taxon>
        <taxon>Metazoa</taxon>
        <taxon>Chordata</taxon>
        <taxon>Craniata</taxon>
        <taxon>Vertebrata</taxon>
        <taxon>Euteleostomi</taxon>
        <taxon>Actinopterygii</taxon>
        <taxon>Neopterygii</taxon>
        <taxon>Teleostei</taxon>
        <taxon>Neoteleostei</taxon>
        <taxon>Acanthomorphata</taxon>
        <taxon>Carangaria</taxon>
        <taxon>Pleuronectiformes</taxon>
        <taxon>Pleuronectoidei</taxon>
        <taxon>Scophthalmidae</taxon>
        <taxon>Scophthalmus</taxon>
    </lineage>
</organism>
<dbReference type="SMART" id="SM00355">
    <property type="entry name" value="ZnF_C2H2"/>
    <property type="match status" value="10"/>
</dbReference>
<dbReference type="GO" id="GO:0008270">
    <property type="term" value="F:zinc ion binding"/>
    <property type="evidence" value="ECO:0007669"/>
    <property type="project" value="UniProtKB-KW"/>
</dbReference>
<evidence type="ECO:0000256" key="2">
    <source>
        <dbReference type="ARBA" id="ARBA00004477"/>
    </source>
</evidence>
<evidence type="ECO:0000256" key="17">
    <source>
        <dbReference type="ARBA" id="ARBA00023329"/>
    </source>
</evidence>
<dbReference type="Pfam" id="PF05219">
    <property type="entry name" value="DREV"/>
    <property type="match status" value="1"/>
</dbReference>
<feature type="domain" description="C2H2-type" evidence="20">
    <location>
        <begin position="960"/>
        <end position="982"/>
    </location>
</feature>
<dbReference type="PROSITE" id="PS00952">
    <property type="entry name" value="ER_LUMEN_RECEPTOR_2"/>
    <property type="match status" value="1"/>
</dbReference>
<evidence type="ECO:0000256" key="1">
    <source>
        <dbReference type="ARBA" id="ARBA00004129"/>
    </source>
</evidence>
<dbReference type="PROSITE" id="PS50157">
    <property type="entry name" value="ZINC_FINGER_C2H2_2"/>
    <property type="match status" value="6"/>
</dbReference>
<dbReference type="GO" id="GO:0005789">
    <property type="term" value="C:endoplasmic reticulum membrane"/>
    <property type="evidence" value="ECO:0007669"/>
    <property type="project" value="UniProtKB-SubCell"/>
</dbReference>
<evidence type="ECO:0000256" key="8">
    <source>
        <dbReference type="ARBA" id="ARBA00022737"/>
    </source>
</evidence>
<evidence type="ECO:0000313" key="22">
    <source>
        <dbReference type="Proteomes" id="UP000438429"/>
    </source>
</evidence>
<dbReference type="Gene3D" id="3.40.50.150">
    <property type="entry name" value="Vaccinia Virus protein VP39"/>
    <property type="match status" value="1"/>
</dbReference>
<dbReference type="InterPro" id="IPR029400">
    <property type="entry name" value="TINF2_N"/>
</dbReference>
<evidence type="ECO:0000256" key="4">
    <source>
        <dbReference type="ARBA" id="ARBA00010120"/>
    </source>
</evidence>
<protein>
    <recommendedName>
        <fullName evidence="19">ER lumen protein-retaining receptor</fullName>
    </recommendedName>
</protein>
<feature type="transmembrane region" description="Helical" evidence="19">
    <location>
        <begin position="384"/>
        <end position="404"/>
    </location>
</feature>
<evidence type="ECO:0000256" key="18">
    <source>
        <dbReference type="PROSITE-ProRule" id="PRU00042"/>
    </source>
</evidence>
<feature type="transmembrane region" description="Helical" evidence="19">
    <location>
        <begin position="359"/>
        <end position="378"/>
    </location>
</feature>
<keyword evidence="9 18" id="KW-0863">Zinc-finger</keyword>
<dbReference type="SUPFAM" id="SSF57667">
    <property type="entry name" value="beta-beta-alpha zinc fingers"/>
    <property type="match status" value="5"/>
</dbReference>
<dbReference type="GO" id="GO:0015031">
    <property type="term" value="P:protein transport"/>
    <property type="evidence" value="ECO:0007669"/>
    <property type="project" value="UniProtKB-KW"/>
</dbReference>
<feature type="transmembrane region" description="Helical" evidence="19">
    <location>
        <begin position="475"/>
        <end position="493"/>
    </location>
</feature>
<gene>
    <name evidence="21" type="ORF">F2P81_021924</name>
</gene>
<dbReference type="InterPro" id="IPR036236">
    <property type="entry name" value="Znf_C2H2_sf"/>
</dbReference>
<evidence type="ECO:0000256" key="14">
    <source>
        <dbReference type="ARBA" id="ARBA00022989"/>
    </source>
</evidence>
<keyword evidence="12" id="KW-0931">ER-Golgi transport</keyword>
<evidence type="ECO:0000256" key="10">
    <source>
        <dbReference type="ARBA" id="ARBA00022824"/>
    </source>
</evidence>
<comment type="similarity">
    <text evidence="4 19">Belongs to the ERD2 family.</text>
</comment>
<keyword evidence="5 19" id="KW-0813">Transport</keyword>
<dbReference type="GO" id="GO:0006621">
    <property type="term" value="P:protein retention in ER lumen"/>
    <property type="evidence" value="ECO:0007669"/>
    <property type="project" value="InterPro"/>
</dbReference>
<dbReference type="GO" id="GO:0030663">
    <property type="term" value="C:COPI-coated vesicle membrane"/>
    <property type="evidence" value="ECO:0007669"/>
    <property type="project" value="UniProtKB-SubCell"/>
</dbReference>
<evidence type="ECO:0000256" key="19">
    <source>
        <dbReference type="RuleBase" id="RU000634"/>
    </source>
</evidence>
<evidence type="ECO:0000256" key="11">
    <source>
        <dbReference type="ARBA" id="ARBA00022833"/>
    </source>
</evidence>
<dbReference type="InterPro" id="IPR013083">
    <property type="entry name" value="Znf_RING/FYVE/PHD"/>
</dbReference>
<dbReference type="Gene3D" id="3.30.160.60">
    <property type="entry name" value="Classic Zinc Finger"/>
    <property type="match status" value="5"/>
</dbReference>
<dbReference type="InterPro" id="IPR013087">
    <property type="entry name" value="Znf_C2H2_type"/>
</dbReference>
<evidence type="ECO:0000256" key="3">
    <source>
        <dbReference type="ARBA" id="ARBA00004653"/>
    </source>
</evidence>
<evidence type="ECO:0000313" key="21">
    <source>
        <dbReference type="EMBL" id="KAF0025043.1"/>
    </source>
</evidence>
<evidence type="ECO:0000256" key="6">
    <source>
        <dbReference type="ARBA" id="ARBA00022692"/>
    </source>
</evidence>
<evidence type="ECO:0000256" key="15">
    <source>
        <dbReference type="ARBA" id="ARBA00023136"/>
    </source>
</evidence>
<keyword evidence="17" id="KW-0968">Cytoplasmic vesicle</keyword>
<dbReference type="CDD" id="cd02440">
    <property type="entry name" value="AdoMet_MTases"/>
    <property type="match status" value="1"/>
</dbReference>
<dbReference type="EMBL" id="VEVO01000020">
    <property type="protein sequence ID" value="KAF0025043.1"/>
    <property type="molecule type" value="Genomic_DNA"/>
</dbReference>
<evidence type="ECO:0000256" key="5">
    <source>
        <dbReference type="ARBA" id="ARBA00022448"/>
    </source>
</evidence>
<dbReference type="Pfam" id="PF00096">
    <property type="entry name" value="zf-C2H2"/>
    <property type="match status" value="3"/>
</dbReference>
<dbReference type="FunFam" id="3.30.160.60:FF:000688">
    <property type="entry name" value="zinc finger protein 197 isoform X1"/>
    <property type="match status" value="1"/>
</dbReference>
<dbReference type="PRINTS" id="PR00660">
    <property type="entry name" value="ERLUMENR"/>
</dbReference>
<dbReference type="GO" id="GO:0016192">
    <property type="term" value="P:vesicle-mediated transport"/>
    <property type="evidence" value="ECO:0007669"/>
    <property type="project" value="UniProtKB-KW"/>
</dbReference>
<keyword evidence="14 19" id="KW-1133">Transmembrane helix</keyword>
<keyword evidence="16 19" id="KW-0675">Receptor</keyword>
<comment type="caution">
    <text evidence="21">The sequence shown here is derived from an EMBL/GenBank/DDBJ whole genome shotgun (WGS) entry which is preliminary data.</text>
</comment>
<name>A0A6A4RSP5_SCOMX</name>
<dbReference type="GO" id="GO:0000139">
    <property type="term" value="C:Golgi membrane"/>
    <property type="evidence" value="ECO:0007669"/>
    <property type="project" value="UniProtKB-SubCell"/>
</dbReference>
<dbReference type="Gene3D" id="3.30.40.10">
    <property type="entry name" value="Zinc/RING finger domain, C3HC4 (zinc finger)"/>
    <property type="match status" value="1"/>
</dbReference>
<reference evidence="21 22" key="1">
    <citation type="submission" date="2019-06" db="EMBL/GenBank/DDBJ databases">
        <title>Draft genomes of female and male turbot (Scophthalmus maximus).</title>
        <authorList>
            <person name="Xu H."/>
            <person name="Xu X.-W."/>
            <person name="Shao C."/>
            <person name="Chen S."/>
        </authorList>
    </citation>
    <scope>NUCLEOTIDE SEQUENCE [LARGE SCALE GENOMIC DNA]</scope>
    <source>
        <strain evidence="21">Ysfricsl-2016a</strain>
        <tissue evidence="21">Blood</tissue>
    </source>
</reference>
<feature type="transmembrane region" description="Helical" evidence="19">
    <location>
        <begin position="443"/>
        <end position="463"/>
    </location>
</feature>
<keyword evidence="11" id="KW-0862">Zinc</keyword>
<sequence length="1238" mass="142067">MWTGKYVRSPLVRSLFANMASDSEATETQEWYQCSPDLLGESLRPLFVQSHLDSDTKAFLKRSVEKSGWLFTQLYHSLVSTVLSALVSRTSINGFLGRGSMFVFSGEQFQQLLQIDPEWRAERLLDLGAGDGGVTEVMGKHFKEVYATEVSAPMKWHLQRRNYKVLGIDEWPQTGFRYDVISCLNLLDRCDDPLHLLRDIKRSLVPNTGRLILAAVLPFQPYVEVGGRWQRPTEHLKVKGKTWEEQVTNMSDKVFRRAGLEVEAVTRLPYLCEGDMYNDYYVLDDAVFVLRASENGISGKSQVLFALVFTTRYLDLLTAFISLYNTTMKVIYIGCAYATVYLIYAKFKATYDGNHDTFRVEFLVVPVGGLAFLVNHDFSPLEILWTFSIYLESVAILPQLFMISKTGEAETITTHYLFFLGLYRALYLINWIWRFYFEGFFDMIAIVAGVVQTILYCDFFYLYVTKGTRLPLSALRLLVSPIRLVSAAVWQTVRQKDVADYGMLEEFVSNVTDIVPELLTTCQRAQLILGLRARAGATNVKVPNSDFVDLVKNMLKDPEKRENFFQKVFPEEFGPTFDEALHTLTWLLLSRLEKLLPLQTFPQVASMFDGVSPVLEDCMESVSRREELRIVLQYQKDISQLDHSDGSLDGACIISALKLPSVNRTETHRKQTQDNNLDCVLSCTSHSAEEPLPLPRTTKFETVAITEHHTSEIKTDTTNWTPGGNETGEVLGDISRRKESIGLLRSEAAYAPRLLKQCYVQLERLDMPPSSPLRPVRRNRGLKMKRLLLKEKRKLCDNVLPAYKSTSRKAKLPKKAPQEVSENENSVSFTKDCLYSAPISNCSEDDSWSHCSEEGSCHTTASSSPSMTESLSNYSAPCRKPGISDSKTQKVHCFVCKEHVHTSLRTHMKTHFPEGDYACPRCDSRFKLFKSFRIHMRRTCYECGKQQVDPGELDDVESLYKCDKCQEAFRYKVSLDKHKLTHDELYCGVCRKVLRDAATLARHKASHTAFQCTRCEETFTLFMPLLRHCENVHKVSRPFKCNYCPKTLPKLRYLILHEWTHTGHLPFQCAQCRCRFKSDSDLLHHERVHTKEKPHLCPECGKTFAKNSNLLRHLNLIHSEFRNEKKHPCLQCEKSFKERGSLKKHQRSKHLNELFRHPCPDCGKMVSATTLARHKLMHAGHRPFKCTVPECDKYFRYTVRIMQYEKRRCGTNQLSMLVVGLLFRTEREATVDAQRSAV</sequence>
<proteinExistence type="inferred from homology"/>
<dbReference type="PANTHER" id="PTHR12890:SF0">
    <property type="entry name" value="PROTEIN-L-HISTIDINE N-PROS-METHYLTRANSFERASE"/>
    <property type="match status" value="1"/>
</dbReference>
<dbReference type="InterPro" id="IPR029063">
    <property type="entry name" value="SAM-dependent_MTases_sf"/>
</dbReference>
<keyword evidence="8" id="KW-0677">Repeat</keyword>
<keyword evidence="10 19" id="KW-0256">Endoplasmic reticulum</keyword>
<evidence type="ECO:0000256" key="16">
    <source>
        <dbReference type="ARBA" id="ARBA00023170"/>
    </source>
</evidence>
<feature type="domain" description="C2H2-type" evidence="20">
    <location>
        <begin position="1095"/>
        <end position="1123"/>
    </location>
</feature>
<dbReference type="CDD" id="cd11657">
    <property type="entry name" value="TIN2_N"/>
    <property type="match status" value="1"/>
</dbReference>
<feature type="domain" description="C2H2-type" evidence="20">
    <location>
        <begin position="1039"/>
        <end position="1066"/>
    </location>
</feature>
<evidence type="ECO:0000256" key="13">
    <source>
        <dbReference type="ARBA" id="ARBA00022927"/>
    </source>
</evidence>
<dbReference type="Pfam" id="PF14973">
    <property type="entry name" value="TINF2_N"/>
    <property type="match status" value="2"/>
</dbReference>
<accession>A0A6A4RSP5</accession>
<dbReference type="Pfam" id="PF00810">
    <property type="entry name" value="ER_lumen_recept"/>
    <property type="match status" value="1"/>
</dbReference>
<evidence type="ECO:0000256" key="9">
    <source>
        <dbReference type="ARBA" id="ARBA00022771"/>
    </source>
</evidence>
<dbReference type="Proteomes" id="UP000438429">
    <property type="component" value="Unassembled WGS sequence"/>
</dbReference>
<dbReference type="InterPro" id="IPR000133">
    <property type="entry name" value="ER_ret_rcpt"/>
</dbReference>
<feature type="transmembrane region" description="Helical" evidence="19">
    <location>
        <begin position="330"/>
        <end position="347"/>
    </location>
</feature>
<dbReference type="PROSITE" id="PS00028">
    <property type="entry name" value="ZINC_FINGER_C2H2_1"/>
    <property type="match status" value="7"/>
</dbReference>
<dbReference type="InterPro" id="IPR007884">
    <property type="entry name" value="METL9"/>
</dbReference>
<dbReference type="PROSITE" id="PS00951">
    <property type="entry name" value="ER_LUMEN_RECEPTOR_1"/>
    <property type="match status" value="1"/>
</dbReference>
<dbReference type="SUPFAM" id="SSF53335">
    <property type="entry name" value="S-adenosyl-L-methionine-dependent methyltransferases"/>
    <property type="match status" value="1"/>
</dbReference>
<keyword evidence="15 19" id="KW-0472">Membrane</keyword>
<dbReference type="AlphaFoldDB" id="A0A6A4RSP5"/>
<feature type="domain" description="C2H2-type" evidence="20">
    <location>
        <begin position="1067"/>
        <end position="1094"/>
    </location>
</feature>
<feature type="domain" description="C2H2-type" evidence="20">
    <location>
        <begin position="1127"/>
        <end position="1155"/>
    </location>
</feature>
<evidence type="ECO:0000256" key="7">
    <source>
        <dbReference type="ARBA" id="ARBA00022723"/>
    </source>
</evidence>
<keyword evidence="7" id="KW-0479">Metal-binding</keyword>
<keyword evidence="13 19" id="KW-0653">Protein transport</keyword>
<feature type="domain" description="C2H2-type" evidence="20">
    <location>
        <begin position="1010"/>
        <end position="1038"/>
    </location>
</feature>
<dbReference type="GO" id="GO:0046923">
    <property type="term" value="F:ER retention sequence binding"/>
    <property type="evidence" value="ECO:0007669"/>
    <property type="project" value="InterPro"/>
</dbReference>
<keyword evidence="6 19" id="KW-0812">Transmembrane</keyword>